<gene>
    <name evidence="2" type="ORF">SAMN04488137_4593</name>
</gene>
<evidence type="ECO:0000313" key="2">
    <source>
        <dbReference type="EMBL" id="SDN47402.1"/>
    </source>
</evidence>
<dbReference type="InterPro" id="IPR004360">
    <property type="entry name" value="Glyas_Fos-R_dOase_dom"/>
</dbReference>
<dbReference type="RefSeq" id="WP_090238696.1">
    <property type="nucleotide sequence ID" value="NZ_FNHW01000005.1"/>
</dbReference>
<dbReference type="OrthoDB" id="2354281at2"/>
<dbReference type="AlphaFoldDB" id="A0A1H0BP99"/>
<name>A0A1H0BP99_9BACL</name>
<dbReference type="SUPFAM" id="SSF54593">
    <property type="entry name" value="Glyoxalase/Bleomycin resistance protein/Dihydroxybiphenyl dioxygenase"/>
    <property type="match status" value="1"/>
</dbReference>
<proteinExistence type="predicted"/>
<evidence type="ECO:0000313" key="3">
    <source>
        <dbReference type="Proteomes" id="UP000199544"/>
    </source>
</evidence>
<protein>
    <recommendedName>
        <fullName evidence="1">VOC domain-containing protein</fullName>
    </recommendedName>
</protein>
<evidence type="ECO:0000259" key="1">
    <source>
        <dbReference type="PROSITE" id="PS51819"/>
    </source>
</evidence>
<keyword evidence="3" id="KW-1185">Reference proteome</keyword>
<dbReference type="InterPro" id="IPR029068">
    <property type="entry name" value="Glyas_Bleomycin-R_OHBP_Dase"/>
</dbReference>
<feature type="domain" description="VOC" evidence="1">
    <location>
        <begin position="6"/>
        <end position="117"/>
    </location>
</feature>
<dbReference type="Proteomes" id="UP000199544">
    <property type="component" value="Unassembled WGS sequence"/>
</dbReference>
<organism evidence="2 3">
    <name type="scientific">Fictibacillus solisalsi</name>
    <dbReference type="NCBI Taxonomy" id="459525"/>
    <lineage>
        <taxon>Bacteria</taxon>
        <taxon>Bacillati</taxon>
        <taxon>Bacillota</taxon>
        <taxon>Bacilli</taxon>
        <taxon>Bacillales</taxon>
        <taxon>Fictibacillaceae</taxon>
        <taxon>Fictibacillus</taxon>
    </lineage>
</organism>
<dbReference type="EMBL" id="FNHW01000005">
    <property type="protein sequence ID" value="SDN47402.1"/>
    <property type="molecule type" value="Genomic_DNA"/>
</dbReference>
<dbReference type="STRING" id="459525.SAMN04488137_4593"/>
<dbReference type="PROSITE" id="PS51819">
    <property type="entry name" value="VOC"/>
    <property type="match status" value="1"/>
</dbReference>
<sequence length="121" mass="14031">MAVINRLGSVFIHVSDLKKSTEWYAKILEKPQPEEEPQGPVHWFEMGEGRGVLLDDNRNNADHVRPSFMLNTDDVDRAYKLVTENGGKIIREIERDEMVSFFNFEDPDGNMVMVCQEHHNQ</sequence>
<dbReference type="Pfam" id="PF00903">
    <property type="entry name" value="Glyoxalase"/>
    <property type="match status" value="1"/>
</dbReference>
<dbReference type="InterPro" id="IPR037523">
    <property type="entry name" value="VOC_core"/>
</dbReference>
<dbReference type="PANTHER" id="PTHR36437">
    <property type="entry name" value="GLYOXALASE/BLEOMYCIN RESISTANCE PROTEIN/DIOXYGENASE"/>
    <property type="match status" value="1"/>
</dbReference>
<accession>A0A1H0BP99</accession>
<dbReference type="Gene3D" id="3.10.180.10">
    <property type="entry name" value="2,3-Dihydroxybiphenyl 1,2-Dioxygenase, domain 1"/>
    <property type="match status" value="1"/>
</dbReference>
<dbReference type="PANTHER" id="PTHR36437:SF2">
    <property type="entry name" value="GLYOXALASE_BLEOMYCIN RESISTANCE PROTEIN_DIOXYGENASE"/>
    <property type="match status" value="1"/>
</dbReference>
<reference evidence="3" key="1">
    <citation type="submission" date="2016-10" db="EMBL/GenBank/DDBJ databases">
        <authorList>
            <person name="Varghese N."/>
            <person name="Submissions S."/>
        </authorList>
    </citation>
    <scope>NUCLEOTIDE SEQUENCE [LARGE SCALE GENOMIC DNA]</scope>
    <source>
        <strain evidence="3">CGMCC 1.6854</strain>
    </source>
</reference>